<proteinExistence type="predicted"/>
<dbReference type="InterPro" id="IPR016181">
    <property type="entry name" value="Acyl_CoA_acyltransferase"/>
</dbReference>
<dbReference type="Pfam" id="PF00583">
    <property type="entry name" value="Acetyltransf_1"/>
    <property type="match status" value="1"/>
</dbReference>
<protein>
    <submittedName>
        <fullName evidence="5">N-acetyltransferase family protein</fullName>
    </submittedName>
</protein>
<dbReference type="PANTHER" id="PTHR43877:SF1">
    <property type="entry name" value="ACETYLTRANSFERASE"/>
    <property type="match status" value="1"/>
</dbReference>
<feature type="compositionally biased region" description="Low complexity" evidence="3">
    <location>
        <begin position="75"/>
        <end position="93"/>
    </location>
</feature>
<dbReference type="InterPro" id="IPR000182">
    <property type="entry name" value="GNAT_dom"/>
</dbReference>
<keyword evidence="6" id="KW-1185">Reference proteome</keyword>
<sequence length="186" mass="19202">MADADVRDATPSDAADIARLQLATWRTAYADLLPPSVVAELDVGAAEARWREAVDGPVTVLVAEEGGQPVGFAAGGPAPAEESASADGSAPPDAGSVALVGTVLVEPRWGRRGHGGRLLVRLAQQLGRDGATRGIAWVAEADQATTSFFRGAGWAPDGTVRTLDAAGRPLRELRFSGPLDLELDLA</sequence>
<keyword evidence="1" id="KW-0808">Transferase</keyword>
<dbReference type="InterPro" id="IPR050832">
    <property type="entry name" value="Bact_Acetyltransf"/>
</dbReference>
<dbReference type="Proteomes" id="UP001564626">
    <property type="component" value="Unassembled WGS sequence"/>
</dbReference>
<dbReference type="RefSeq" id="WP_345355301.1">
    <property type="nucleotide sequence ID" value="NZ_BAABII010000001.1"/>
</dbReference>
<feature type="region of interest" description="Disordered" evidence="3">
    <location>
        <begin position="71"/>
        <end position="93"/>
    </location>
</feature>
<dbReference type="PROSITE" id="PS51186">
    <property type="entry name" value="GNAT"/>
    <property type="match status" value="1"/>
</dbReference>
<comment type="caution">
    <text evidence="5">The sequence shown here is derived from an EMBL/GenBank/DDBJ whole genome shotgun (WGS) entry which is preliminary data.</text>
</comment>
<accession>A0ABV4CKF8</accession>
<dbReference type="EMBL" id="JBGEHV010000038">
    <property type="protein sequence ID" value="MEY8041556.1"/>
    <property type="molecule type" value="Genomic_DNA"/>
</dbReference>
<evidence type="ECO:0000256" key="3">
    <source>
        <dbReference type="SAM" id="MobiDB-lite"/>
    </source>
</evidence>
<organism evidence="5 6">
    <name type="scientific">Saccharopolyspora cebuensis</name>
    <dbReference type="NCBI Taxonomy" id="418759"/>
    <lineage>
        <taxon>Bacteria</taxon>
        <taxon>Bacillati</taxon>
        <taxon>Actinomycetota</taxon>
        <taxon>Actinomycetes</taxon>
        <taxon>Pseudonocardiales</taxon>
        <taxon>Pseudonocardiaceae</taxon>
        <taxon>Saccharopolyspora</taxon>
    </lineage>
</organism>
<dbReference type="SUPFAM" id="SSF55729">
    <property type="entry name" value="Acyl-CoA N-acyltransferases (Nat)"/>
    <property type="match status" value="1"/>
</dbReference>
<evidence type="ECO:0000259" key="4">
    <source>
        <dbReference type="PROSITE" id="PS51186"/>
    </source>
</evidence>
<evidence type="ECO:0000313" key="6">
    <source>
        <dbReference type="Proteomes" id="UP001564626"/>
    </source>
</evidence>
<evidence type="ECO:0000313" key="5">
    <source>
        <dbReference type="EMBL" id="MEY8041556.1"/>
    </source>
</evidence>
<evidence type="ECO:0000256" key="1">
    <source>
        <dbReference type="ARBA" id="ARBA00022679"/>
    </source>
</evidence>
<keyword evidence="2" id="KW-0012">Acyltransferase</keyword>
<dbReference type="PANTHER" id="PTHR43877">
    <property type="entry name" value="AMINOALKYLPHOSPHONATE N-ACETYLTRANSFERASE-RELATED-RELATED"/>
    <property type="match status" value="1"/>
</dbReference>
<name>A0ABV4CKF8_9PSEU</name>
<gene>
    <name evidence="5" type="ORF">AB8O55_19290</name>
</gene>
<reference evidence="5 6" key="1">
    <citation type="submission" date="2024-08" db="EMBL/GenBank/DDBJ databases">
        <title>Genome mining of Saccharopolyspora cebuensis PGLac3 from Nigerian medicinal plant.</title>
        <authorList>
            <person name="Ezeobiora C.E."/>
            <person name="Igbokwe N.H."/>
            <person name="Amin D.H."/>
            <person name="Mendie U.E."/>
        </authorList>
    </citation>
    <scope>NUCLEOTIDE SEQUENCE [LARGE SCALE GENOMIC DNA]</scope>
    <source>
        <strain evidence="5 6">PGLac3</strain>
    </source>
</reference>
<feature type="domain" description="N-acetyltransferase" evidence="4">
    <location>
        <begin position="4"/>
        <end position="180"/>
    </location>
</feature>
<dbReference type="Gene3D" id="3.40.630.30">
    <property type="match status" value="1"/>
</dbReference>
<evidence type="ECO:0000256" key="2">
    <source>
        <dbReference type="ARBA" id="ARBA00023315"/>
    </source>
</evidence>